<comment type="caution">
    <text evidence="3">The sequence shown here is derived from an EMBL/GenBank/DDBJ whole genome shotgun (WGS) entry which is preliminary data.</text>
</comment>
<dbReference type="PANTHER" id="PTHR31605">
    <property type="entry name" value="GLYCEROL-3-PHOSPHATE O-ACYLTRANSFERASE 1"/>
    <property type="match status" value="1"/>
</dbReference>
<dbReference type="PANTHER" id="PTHR31605:SF0">
    <property type="entry name" value="GLYCEROL-3-PHOSPHATE O-ACYLTRANSFERASE 1"/>
    <property type="match status" value="1"/>
</dbReference>
<evidence type="ECO:0000313" key="4">
    <source>
        <dbReference type="Proteomes" id="UP001437256"/>
    </source>
</evidence>
<dbReference type="InterPro" id="IPR052744">
    <property type="entry name" value="GPAT/DAPAT"/>
</dbReference>
<feature type="domain" description="Phospholipid/glycerol acyltransferase" evidence="2">
    <location>
        <begin position="1"/>
        <end position="105"/>
    </location>
</feature>
<keyword evidence="4" id="KW-1185">Reference proteome</keyword>
<feature type="compositionally biased region" description="Polar residues" evidence="1">
    <location>
        <begin position="14"/>
        <end position="23"/>
    </location>
</feature>
<dbReference type="Proteomes" id="UP001437256">
    <property type="component" value="Unassembled WGS sequence"/>
</dbReference>
<dbReference type="Pfam" id="PF01553">
    <property type="entry name" value="Acyltransferase"/>
    <property type="match status" value="1"/>
</dbReference>
<organism evidence="3 4">
    <name type="scientific">Marasmius tenuissimus</name>
    <dbReference type="NCBI Taxonomy" id="585030"/>
    <lineage>
        <taxon>Eukaryota</taxon>
        <taxon>Fungi</taxon>
        <taxon>Dikarya</taxon>
        <taxon>Basidiomycota</taxon>
        <taxon>Agaricomycotina</taxon>
        <taxon>Agaricomycetes</taxon>
        <taxon>Agaricomycetidae</taxon>
        <taxon>Agaricales</taxon>
        <taxon>Marasmiineae</taxon>
        <taxon>Marasmiaceae</taxon>
        <taxon>Marasmius</taxon>
    </lineage>
</organism>
<feature type="region of interest" description="Disordered" evidence="1">
    <location>
        <begin position="1"/>
        <end position="23"/>
    </location>
</feature>
<evidence type="ECO:0000313" key="3">
    <source>
        <dbReference type="EMBL" id="KAL0063715.1"/>
    </source>
</evidence>
<reference evidence="3 4" key="1">
    <citation type="submission" date="2024-05" db="EMBL/GenBank/DDBJ databases">
        <title>A draft genome resource for the thread blight pathogen Marasmius tenuissimus strain MS-2.</title>
        <authorList>
            <person name="Yulfo-Soto G.E."/>
            <person name="Baruah I.K."/>
            <person name="Amoako-Attah I."/>
            <person name="Bukari Y."/>
            <person name="Meinhardt L.W."/>
            <person name="Bailey B.A."/>
            <person name="Cohen S.P."/>
        </authorList>
    </citation>
    <scope>NUCLEOTIDE SEQUENCE [LARGE SCALE GENOMIC DNA]</scope>
    <source>
        <strain evidence="3 4">MS-2</strain>
    </source>
</reference>
<dbReference type="EMBL" id="JBBXMP010000075">
    <property type="protein sequence ID" value="KAL0063715.1"/>
    <property type="molecule type" value="Genomic_DNA"/>
</dbReference>
<proteinExistence type="predicted"/>
<evidence type="ECO:0000256" key="1">
    <source>
        <dbReference type="SAM" id="MobiDB-lite"/>
    </source>
</evidence>
<sequence length="546" mass="61389">MSSSGAIPVKRNPNRGTDTADSKMVSQSDLFVSTSRALSRGQVIGVFPEGTSYTQPNIVQIMSGAAWAAVEYLKWERGRANANGKNEASASSSKAEKLVIVPVAIVYTDKSRHLSRVVVRYGAPIRASEYTKALFETNDEAEAEEHARNAVKAIMTQVEQQLRATTINAEDWETLYAAQTARDILWKDPKNINLRHWTEISQTLIRILSPASSSEKAQSAKLQLTRYFSLLHHTSLSHSLVEDLFPRPFSLELSPYSYPSRTYHLATLIDRFFNIRSLIFLPFKLTAFALFTPALITHIPAYISSHLLVRFLATPGEEEGIAQYAAIGGGLGFGMGWIAGSHQWAQRFISFVLGTAEQTDFVQDLKSRAGKPILQWVVSNIDKVVQLFATHYGWSVYWPSSRLWTSIFLGWAMIKWHGLFISTFHKKYQRILATYRLHYLLALVKPSSWTPPKGVDVEQYCKLPPPPTNEFIRKREKSSGTEVNVASPPAIPARRLLANLLDARQKAKVALSEYMESLAQSEQDKNWRAVEWLRTMGADVGRLQQN</sequence>
<evidence type="ECO:0000259" key="2">
    <source>
        <dbReference type="Pfam" id="PF01553"/>
    </source>
</evidence>
<gene>
    <name evidence="3" type="ORF">AAF712_009407</name>
</gene>
<dbReference type="InterPro" id="IPR002123">
    <property type="entry name" value="Plipid/glycerol_acylTrfase"/>
</dbReference>
<name>A0ABR2ZQW9_9AGAR</name>
<dbReference type="SUPFAM" id="SSF69593">
    <property type="entry name" value="Glycerol-3-phosphate (1)-acyltransferase"/>
    <property type="match status" value="1"/>
</dbReference>
<accession>A0ABR2ZQW9</accession>
<protein>
    <recommendedName>
        <fullName evidence="2">Phospholipid/glycerol acyltransferase domain-containing protein</fullName>
    </recommendedName>
</protein>